<reference evidence="1 2" key="1">
    <citation type="submission" date="2024-01" db="EMBL/GenBank/DDBJ databases">
        <title>The complete chloroplast genome sequence of Lithospermum erythrorhizon: insights into the phylogenetic relationship among Boraginaceae species and the maternal lineages of purple gromwells.</title>
        <authorList>
            <person name="Okada T."/>
            <person name="Watanabe K."/>
        </authorList>
    </citation>
    <scope>NUCLEOTIDE SEQUENCE [LARGE SCALE GENOMIC DNA]</scope>
</reference>
<comment type="caution">
    <text evidence="1">The sequence shown here is derived from an EMBL/GenBank/DDBJ whole genome shotgun (WGS) entry which is preliminary data.</text>
</comment>
<dbReference type="AlphaFoldDB" id="A0AAV3RY18"/>
<gene>
    <name evidence="1" type="ORF">LIER_32495</name>
</gene>
<accession>A0AAV3RY18</accession>
<evidence type="ECO:0000313" key="1">
    <source>
        <dbReference type="EMBL" id="GAA0185207.1"/>
    </source>
</evidence>
<keyword evidence="2" id="KW-1185">Reference proteome</keyword>
<proteinExistence type="predicted"/>
<name>A0AAV3RY18_LITER</name>
<dbReference type="Proteomes" id="UP001454036">
    <property type="component" value="Unassembled WGS sequence"/>
</dbReference>
<organism evidence="1 2">
    <name type="scientific">Lithospermum erythrorhizon</name>
    <name type="common">Purple gromwell</name>
    <name type="synonym">Lithospermum officinale var. erythrorhizon</name>
    <dbReference type="NCBI Taxonomy" id="34254"/>
    <lineage>
        <taxon>Eukaryota</taxon>
        <taxon>Viridiplantae</taxon>
        <taxon>Streptophyta</taxon>
        <taxon>Embryophyta</taxon>
        <taxon>Tracheophyta</taxon>
        <taxon>Spermatophyta</taxon>
        <taxon>Magnoliopsida</taxon>
        <taxon>eudicotyledons</taxon>
        <taxon>Gunneridae</taxon>
        <taxon>Pentapetalae</taxon>
        <taxon>asterids</taxon>
        <taxon>lamiids</taxon>
        <taxon>Boraginales</taxon>
        <taxon>Boraginaceae</taxon>
        <taxon>Boraginoideae</taxon>
        <taxon>Lithospermeae</taxon>
        <taxon>Lithospermum</taxon>
    </lineage>
</organism>
<dbReference type="EMBL" id="BAABME010012520">
    <property type="protein sequence ID" value="GAA0185207.1"/>
    <property type="molecule type" value="Genomic_DNA"/>
</dbReference>
<protein>
    <submittedName>
        <fullName evidence="1">Uncharacterized protein</fullName>
    </submittedName>
</protein>
<evidence type="ECO:0000313" key="2">
    <source>
        <dbReference type="Proteomes" id="UP001454036"/>
    </source>
</evidence>
<sequence>MSLLTSVSIEGTNSGRNRRCPCLTGREPFFTAKWDTYSTSSSEVKRARTYADHRSSVVPRLISFSSSTVALTCSSIPGGASIESSGWDAIGSLPPTTVDMESDVGLGHLPGLF</sequence>